<dbReference type="GO" id="GO:0070286">
    <property type="term" value="P:axonemal dynein complex assembly"/>
    <property type="evidence" value="ECO:0000318"/>
    <property type="project" value="GO_Central"/>
</dbReference>
<dbReference type="InParanoid" id="A2DEK4"/>
<dbReference type="EMBL" id="DS113192">
    <property type="protein sequence ID" value="EAY21131.1"/>
    <property type="molecule type" value="Genomic_DNA"/>
</dbReference>
<dbReference type="RefSeq" id="XP_001582117.1">
    <property type="nucleotide sequence ID" value="XM_001582067.1"/>
</dbReference>
<dbReference type="InterPro" id="IPR039750">
    <property type="entry name" value="DRC1/DRC2"/>
</dbReference>
<organism evidence="6 7">
    <name type="scientific">Trichomonas vaginalis (strain ATCC PRA-98 / G3)</name>
    <dbReference type="NCBI Taxonomy" id="412133"/>
    <lineage>
        <taxon>Eukaryota</taxon>
        <taxon>Metamonada</taxon>
        <taxon>Parabasalia</taxon>
        <taxon>Trichomonadida</taxon>
        <taxon>Trichomonadidae</taxon>
        <taxon>Trichomonas</taxon>
    </lineage>
</organism>
<dbReference type="VEuPathDB" id="TrichDB:TVAG_283010"/>
<dbReference type="InterPro" id="IPR029440">
    <property type="entry name" value="DRC1_C"/>
</dbReference>
<dbReference type="PANTHER" id="PTHR21625">
    <property type="entry name" value="NYD-SP28 PROTEIN"/>
    <property type="match status" value="1"/>
</dbReference>
<dbReference type="eggNOG" id="ENOG502QQ2B">
    <property type="taxonomic scope" value="Eukaryota"/>
</dbReference>
<dbReference type="GO" id="GO:0005858">
    <property type="term" value="C:axonemal dynein complex"/>
    <property type="evidence" value="ECO:0007669"/>
    <property type="project" value="InterPro"/>
</dbReference>
<comment type="similarity">
    <text evidence="1">Belongs to the DRC1 family.</text>
</comment>
<keyword evidence="7" id="KW-1185">Reference proteome</keyword>
<dbReference type="Proteomes" id="UP000001542">
    <property type="component" value="Unassembled WGS sequence"/>
</dbReference>
<evidence type="ECO:0000259" key="4">
    <source>
        <dbReference type="Pfam" id="PF14772"/>
    </source>
</evidence>
<dbReference type="InterPro" id="IPR039505">
    <property type="entry name" value="DRC1/2_N"/>
</dbReference>
<dbReference type="KEGG" id="tva:5466679"/>
<evidence type="ECO:0000256" key="3">
    <source>
        <dbReference type="SAM" id="Coils"/>
    </source>
</evidence>
<feature type="domain" description="Dynein regulatory complex protein 1/2 N-terminal" evidence="4">
    <location>
        <begin position="31"/>
        <end position="131"/>
    </location>
</feature>
<dbReference type="AlphaFoldDB" id="A2DEK4"/>
<evidence type="ECO:0000256" key="2">
    <source>
        <dbReference type="ARBA" id="ARBA00023054"/>
    </source>
</evidence>
<dbReference type="Pfam" id="PF14772">
    <property type="entry name" value="NYD-SP28"/>
    <property type="match status" value="1"/>
</dbReference>
<protein>
    <recommendedName>
        <fullName evidence="8">Dynein regulatory complex protein 1/2 N-terminal domain-containing protein</fullName>
    </recommendedName>
</protein>
<dbReference type="Pfam" id="PF14775">
    <property type="entry name" value="NYD-SP28_assoc"/>
    <property type="match status" value="1"/>
</dbReference>
<reference evidence="6" key="2">
    <citation type="journal article" date="2007" name="Science">
        <title>Draft genome sequence of the sexually transmitted pathogen Trichomonas vaginalis.</title>
        <authorList>
            <person name="Carlton J.M."/>
            <person name="Hirt R.P."/>
            <person name="Silva J.C."/>
            <person name="Delcher A.L."/>
            <person name="Schatz M."/>
            <person name="Zhao Q."/>
            <person name="Wortman J.R."/>
            <person name="Bidwell S.L."/>
            <person name="Alsmark U.C.M."/>
            <person name="Besteiro S."/>
            <person name="Sicheritz-Ponten T."/>
            <person name="Noel C.J."/>
            <person name="Dacks J.B."/>
            <person name="Foster P.G."/>
            <person name="Simillion C."/>
            <person name="Van de Peer Y."/>
            <person name="Miranda-Saavedra D."/>
            <person name="Barton G.J."/>
            <person name="Westrop G.D."/>
            <person name="Mueller S."/>
            <person name="Dessi D."/>
            <person name="Fiori P.L."/>
            <person name="Ren Q."/>
            <person name="Paulsen I."/>
            <person name="Zhang H."/>
            <person name="Bastida-Corcuera F.D."/>
            <person name="Simoes-Barbosa A."/>
            <person name="Brown M.T."/>
            <person name="Hayes R.D."/>
            <person name="Mukherjee M."/>
            <person name="Okumura C.Y."/>
            <person name="Schneider R."/>
            <person name="Smith A.J."/>
            <person name="Vanacova S."/>
            <person name="Villalvazo M."/>
            <person name="Haas B.J."/>
            <person name="Pertea M."/>
            <person name="Feldblyum T.V."/>
            <person name="Utterback T.R."/>
            <person name="Shu C.L."/>
            <person name="Osoegawa K."/>
            <person name="de Jong P.J."/>
            <person name="Hrdy I."/>
            <person name="Horvathova L."/>
            <person name="Zubacova Z."/>
            <person name="Dolezal P."/>
            <person name="Malik S.B."/>
            <person name="Logsdon J.M. Jr."/>
            <person name="Henze K."/>
            <person name="Gupta A."/>
            <person name="Wang C.C."/>
            <person name="Dunne R.L."/>
            <person name="Upcroft J.A."/>
            <person name="Upcroft P."/>
            <person name="White O."/>
            <person name="Salzberg S.L."/>
            <person name="Tang P."/>
            <person name="Chiu C.-H."/>
            <person name="Lee Y.-S."/>
            <person name="Embley T.M."/>
            <person name="Coombs G.H."/>
            <person name="Mottram J.C."/>
            <person name="Tachezy J."/>
            <person name="Fraser-Liggett C.M."/>
            <person name="Johnson P.J."/>
        </authorList>
    </citation>
    <scope>NUCLEOTIDE SEQUENCE [LARGE SCALE GENOMIC DNA]</scope>
    <source>
        <strain evidence="6">G3</strain>
    </source>
</reference>
<evidence type="ECO:0008006" key="8">
    <source>
        <dbReference type="Google" id="ProtNLM"/>
    </source>
</evidence>
<evidence type="ECO:0000313" key="6">
    <source>
        <dbReference type="EMBL" id="EAY21131.1"/>
    </source>
</evidence>
<sequence>MSSSQQSEESRKLIQQMFQKARQSTSAMVQEHLSIEQERTYRFKNTKKGIQEKFKEIDEKIEDDKAEWGDAWDNVLAQTNPVDFDKELRKTREQCENVIAMKLAFVKQLEQEVMKRDHEYVNKIAAQNLQIDNIVKTMRDNENKLRQEITTQLNTVVQNYEQSRSADSYRLSREAKEVEAKRQEREKVLLQEVTNMAIANRDELEHIRRVNAEKYIVQRTEFEYRLQAAQKELEDSLAKYHFSMEQLEYDTRILTDNQGEHDDKAKQQAKKISRQKDTIRNLKAKYYDEEKHFKHENQKTTDEYKKIAENYRKLQERFRKVAFADFNAFREVWNYNEKRLHDLVLKVIDANQIITSQQLGKEVPPVNPEYVARLIIGTEEFEDLTKTPQAPAEVKEDSATEKTTTGLISGKKLSENLEHLWRLVSDEVGFLVDERVKNLINLPEDEDPETSMMKIRVDLLLQDLGITSDEDAAQLLSYFLKDTEFELETPGFVRPHEVLEGLRRFVEAYHPSTQQNQTSLFGQITADATQNTSSEVARAIIQLQQKMKKELPDQLKFIEKKTDVVTDEMERIWKTAFKVMQRYVTELEERAKLIEETDALKRQNEELEQILQNSIESEQNDQLIYAPHETVDF</sequence>
<dbReference type="GO" id="GO:0005930">
    <property type="term" value="C:axoneme"/>
    <property type="evidence" value="ECO:0000318"/>
    <property type="project" value="GO_Central"/>
</dbReference>
<gene>
    <name evidence="6" type="ORF">TVAG_283010</name>
</gene>
<dbReference type="PANTHER" id="PTHR21625:SF1">
    <property type="entry name" value="DYNEIN REGULATORY COMPLEX PROTEIN 1"/>
    <property type="match status" value="1"/>
</dbReference>
<dbReference type="OMA" id="WIRDEAS"/>
<dbReference type="OrthoDB" id="10260459at2759"/>
<accession>A2DEK4</accession>
<evidence type="ECO:0000313" key="7">
    <source>
        <dbReference type="Proteomes" id="UP000001542"/>
    </source>
</evidence>
<name>A2DEK4_TRIV3</name>
<evidence type="ECO:0000259" key="5">
    <source>
        <dbReference type="Pfam" id="PF14775"/>
    </source>
</evidence>
<dbReference type="GO" id="GO:0003352">
    <property type="term" value="P:regulation of cilium movement"/>
    <property type="evidence" value="ECO:0000318"/>
    <property type="project" value="GO_Central"/>
</dbReference>
<dbReference type="STRING" id="5722.A2DEK4"/>
<dbReference type="VEuPathDB" id="TrichDB:TVAGG3_0577840"/>
<dbReference type="GO" id="GO:0060285">
    <property type="term" value="P:cilium-dependent cell motility"/>
    <property type="evidence" value="ECO:0000318"/>
    <property type="project" value="GO_Central"/>
</dbReference>
<keyword evidence="2 3" id="KW-0175">Coiled coil</keyword>
<dbReference type="SMR" id="A2DEK4"/>
<feature type="coiled-coil region" evidence="3">
    <location>
        <begin position="590"/>
        <end position="620"/>
    </location>
</feature>
<proteinExistence type="inferred from homology"/>
<feature type="coiled-coil region" evidence="3">
    <location>
        <begin position="166"/>
        <end position="193"/>
    </location>
</feature>
<feature type="coiled-coil region" evidence="3">
    <location>
        <begin position="265"/>
        <end position="317"/>
    </location>
</feature>
<evidence type="ECO:0000256" key="1">
    <source>
        <dbReference type="ARBA" id="ARBA00009688"/>
    </source>
</evidence>
<reference evidence="6" key="1">
    <citation type="submission" date="2006-10" db="EMBL/GenBank/DDBJ databases">
        <authorList>
            <person name="Amadeo P."/>
            <person name="Zhao Q."/>
            <person name="Wortman J."/>
            <person name="Fraser-Liggett C."/>
            <person name="Carlton J."/>
        </authorList>
    </citation>
    <scope>NUCLEOTIDE SEQUENCE</scope>
    <source>
        <strain evidence="6">G3</strain>
    </source>
</reference>
<feature type="domain" description="Dynein regulatory complex protein 1 C-terminal" evidence="5">
    <location>
        <begin position="556"/>
        <end position="614"/>
    </location>
</feature>